<dbReference type="OMA" id="WRPYAEQ"/>
<dbReference type="InterPro" id="IPR014730">
    <property type="entry name" value="ETF_a/b_N"/>
</dbReference>
<dbReference type="InterPro" id="IPR033947">
    <property type="entry name" value="ETF_alpha_N"/>
</dbReference>
<dbReference type="AlphaFoldDB" id="A0A1G4M868"/>
<comment type="cofactor">
    <cofactor evidence="9 10">
        <name>FAD</name>
        <dbReference type="ChEBI" id="CHEBI:57692"/>
    </cofactor>
    <text evidence="9 10">Binds 1 FAD per dimer.</text>
</comment>
<dbReference type="GO" id="GO:0009055">
    <property type="term" value="F:electron transfer activity"/>
    <property type="evidence" value="ECO:0007669"/>
    <property type="project" value="InterPro"/>
</dbReference>
<gene>
    <name evidence="12" type="ORF">LAFE_0B07338G</name>
</gene>
<dbReference type="Proteomes" id="UP000190831">
    <property type="component" value="Chromosome B"/>
</dbReference>
<evidence type="ECO:0000256" key="3">
    <source>
        <dbReference type="ARBA" id="ARBA00011355"/>
    </source>
</evidence>
<feature type="binding site" evidence="10">
    <location>
        <begin position="270"/>
        <end position="274"/>
    </location>
    <ligand>
        <name>FAD</name>
        <dbReference type="ChEBI" id="CHEBI:57692"/>
    </ligand>
</feature>
<reference evidence="13" key="1">
    <citation type="submission" date="2016-03" db="EMBL/GenBank/DDBJ databases">
        <authorList>
            <person name="Devillers H."/>
        </authorList>
    </citation>
    <scope>NUCLEOTIDE SEQUENCE [LARGE SCALE GENOMIC DNA]</scope>
</reference>
<dbReference type="InterPro" id="IPR018206">
    <property type="entry name" value="ETF_asu_C_CS"/>
</dbReference>
<evidence type="ECO:0000256" key="8">
    <source>
        <dbReference type="ARBA" id="ARBA00025416"/>
    </source>
</evidence>
<feature type="binding site" evidence="10">
    <location>
        <begin position="256"/>
        <end position="257"/>
    </location>
    <ligand>
        <name>FAD</name>
        <dbReference type="ChEBI" id="CHEBI:57692"/>
    </ligand>
</feature>
<dbReference type="GO" id="GO:0050660">
    <property type="term" value="F:flavin adenine dinucleotide binding"/>
    <property type="evidence" value="ECO:0007669"/>
    <property type="project" value="InterPro"/>
</dbReference>
<keyword evidence="5 9" id="KW-0285">Flavoprotein</keyword>
<evidence type="ECO:0000256" key="7">
    <source>
        <dbReference type="ARBA" id="ARBA00022982"/>
    </source>
</evidence>
<dbReference type="PANTHER" id="PTHR43153:SF1">
    <property type="entry name" value="ELECTRON TRANSFER FLAVOPROTEIN SUBUNIT ALPHA, MITOCHONDRIAL"/>
    <property type="match status" value="1"/>
</dbReference>
<protein>
    <recommendedName>
        <fullName evidence="9">Probable electron transfer flavoprotein subunit alpha</fullName>
    </recommendedName>
</protein>
<evidence type="ECO:0000256" key="1">
    <source>
        <dbReference type="ARBA" id="ARBA00004305"/>
    </source>
</evidence>
<feature type="binding site" evidence="10">
    <location>
        <position position="308"/>
    </location>
    <ligand>
        <name>FAD</name>
        <dbReference type="ChEBI" id="CHEBI:57692"/>
    </ligand>
</feature>
<dbReference type="STRING" id="4955.A0A1G4M868"/>
<comment type="subunit">
    <text evidence="3 9">Heterodimer of an alpha and a beta subunit.</text>
</comment>
<organism evidence="12 13">
    <name type="scientific">Lachancea fermentati</name>
    <name type="common">Zygosaccharomyces fermentati</name>
    <dbReference type="NCBI Taxonomy" id="4955"/>
    <lineage>
        <taxon>Eukaryota</taxon>
        <taxon>Fungi</taxon>
        <taxon>Dikarya</taxon>
        <taxon>Ascomycota</taxon>
        <taxon>Saccharomycotina</taxon>
        <taxon>Saccharomycetes</taxon>
        <taxon>Saccharomycetales</taxon>
        <taxon>Saccharomycetaceae</taxon>
        <taxon>Lachancea</taxon>
    </lineage>
</organism>
<feature type="binding site" evidence="10">
    <location>
        <begin position="287"/>
        <end position="294"/>
    </location>
    <ligand>
        <name>FAD</name>
        <dbReference type="ChEBI" id="CHEBI:57692"/>
    </ligand>
</feature>
<evidence type="ECO:0000256" key="5">
    <source>
        <dbReference type="ARBA" id="ARBA00022630"/>
    </source>
</evidence>
<keyword evidence="13" id="KW-1185">Reference proteome</keyword>
<dbReference type="GO" id="GO:0005759">
    <property type="term" value="C:mitochondrial matrix"/>
    <property type="evidence" value="ECO:0007669"/>
    <property type="project" value="UniProtKB-SubCell"/>
</dbReference>
<name>A0A1G4M868_LACFM</name>
<dbReference type="CDD" id="cd01715">
    <property type="entry name" value="ETF_alpha"/>
    <property type="match status" value="1"/>
</dbReference>
<evidence type="ECO:0000313" key="13">
    <source>
        <dbReference type="Proteomes" id="UP000190831"/>
    </source>
</evidence>
<evidence type="ECO:0000256" key="10">
    <source>
        <dbReference type="PIRSR" id="PIRSR000089-1"/>
    </source>
</evidence>
<keyword evidence="6 9" id="KW-0274">FAD</keyword>
<dbReference type="OrthoDB" id="1715808at2759"/>
<evidence type="ECO:0000256" key="4">
    <source>
        <dbReference type="ARBA" id="ARBA00022448"/>
    </source>
</evidence>
<comment type="subcellular location">
    <subcellularLocation>
        <location evidence="1 9">Mitochondrion matrix</location>
    </subcellularLocation>
</comment>
<dbReference type="Pfam" id="PF00766">
    <property type="entry name" value="ETF_alpha"/>
    <property type="match status" value="1"/>
</dbReference>
<dbReference type="Gene3D" id="3.40.50.620">
    <property type="entry name" value="HUPs"/>
    <property type="match status" value="1"/>
</dbReference>
<dbReference type="SUPFAM" id="SSF52402">
    <property type="entry name" value="Adenine nucleotide alpha hydrolases-like"/>
    <property type="match status" value="1"/>
</dbReference>
<evidence type="ECO:0000313" key="12">
    <source>
        <dbReference type="EMBL" id="SCW00005.1"/>
    </source>
</evidence>
<evidence type="ECO:0000256" key="6">
    <source>
        <dbReference type="ARBA" id="ARBA00022827"/>
    </source>
</evidence>
<keyword evidence="4 9" id="KW-0813">Transport</keyword>
<dbReference type="FunFam" id="3.40.50.1220:FF:000001">
    <property type="entry name" value="Electron transfer flavoprotein, alpha subunit"/>
    <property type="match status" value="1"/>
</dbReference>
<keyword evidence="9" id="KW-0496">Mitochondrion</keyword>
<evidence type="ECO:0000256" key="9">
    <source>
        <dbReference type="PIRNR" id="PIRNR000089"/>
    </source>
</evidence>
<dbReference type="PIRSF" id="PIRSF000089">
    <property type="entry name" value="Electra_flavoP_a"/>
    <property type="match status" value="1"/>
</dbReference>
<dbReference type="InterPro" id="IPR014731">
    <property type="entry name" value="ETF_asu_C"/>
</dbReference>
<proteinExistence type="inferred from homology"/>
<feature type="binding site" evidence="10">
    <location>
        <position position="230"/>
    </location>
    <ligand>
        <name>FAD</name>
        <dbReference type="ChEBI" id="CHEBI:57692"/>
    </ligand>
</feature>
<comment type="similarity">
    <text evidence="2 9">Belongs to the ETF alpha-subunit/FixB family.</text>
</comment>
<dbReference type="Gene3D" id="3.40.50.1220">
    <property type="entry name" value="TPP-binding domain"/>
    <property type="match status" value="1"/>
</dbReference>
<evidence type="ECO:0000256" key="2">
    <source>
        <dbReference type="ARBA" id="ARBA00005817"/>
    </source>
</evidence>
<sequence length="340" mass="36060">MFSIASKVPSVLYKSASFLRLSSTLAFIETSPEGKVLQSSLSALNAANQLGNPISALVVGSNANAASEELRNKIKCGNLNKIIVAKNAAYDNFLPEMLTPLCTELLRSDQYSHFIVSSSSVGKNVLPRIGALLDYQPICDITKIVDANTFVRPIYAGNALATVKCPQDKKLISIRSSSFPSIEEGANEAEIVDAPLMESSSLGTQWEGASLVKNERPDLGSATRIVSGGRGLKNKETFERLVTPLADSLHAAIGATRAAVDAGFCDNSLQIGQTGKVVAPDLYIAIGISGAIQHLAGMKDSKTIVAINNDPEAPIFQVADFGLVGDLNEIVPELTQKITK</sequence>
<dbReference type="EMBL" id="LT598489">
    <property type="protein sequence ID" value="SCW00005.1"/>
    <property type="molecule type" value="Genomic_DNA"/>
</dbReference>
<dbReference type="InterPro" id="IPR014729">
    <property type="entry name" value="Rossmann-like_a/b/a_fold"/>
</dbReference>
<feature type="domain" description="Electron transfer flavoprotein alpha/beta-subunit N-terminal" evidence="11">
    <location>
        <begin position="24"/>
        <end position="205"/>
    </location>
</feature>
<dbReference type="InterPro" id="IPR001308">
    <property type="entry name" value="ETF_a/FixB"/>
</dbReference>
<dbReference type="Pfam" id="PF01012">
    <property type="entry name" value="ETF"/>
    <property type="match status" value="1"/>
</dbReference>
<dbReference type="SMART" id="SM00893">
    <property type="entry name" value="ETF"/>
    <property type="match status" value="1"/>
</dbReference>
<evidence type="ECO:0000259" key="11">
    <source>
        <dbReference type="SMART" id="SM00893"/>
    </source>
</evidence>
<comment type="function">
    <text evidence="8 9">The electron transfer flavoprotein serves as a specific electron acceptor for several dehydrogenases, including five acyl-CoA dehydrogenases, glutaryl-CoA and sarcosine dehydrogenase. It transfers the electrons to the main mitochondrial respiratory chain via ETF-ubiquinone oxidoreductase (ETF dehydrogenase).</text>
</comment>
<dbReference type="InterPro" id="IPR029035">
    <property type="entry name" value="DHS-like_NAD/FAD-binding_dom"/>
</dbReference>
<keyword evidence="7 9" id="KW-0249">Electron transport</keyword>
<dbReference type="PANTHER" id="PTHR43153">
    <property type="entry name" value="ELECTRON TRANSFER FLAVOPROTEIN ALPHA"/>
    <property type="match status" value="1"/>
</dbReference>
<accession>A0A1G4M868</accession>
<dbReference type="PROSITE" id="PS00696">
    <property type="entry name" value="ETF_ALPHA"/>
    <property type="match status" value="1"/>
</dbReference>
<dbReference type="GO" id="GO:0033539">
    <property type="term" value="P:fatty acid beta-oxidation using acyl-CoA dehydrogenase"/>
    <property type="evidence" value="ECO:0007669"/>
    <property type="project" value="TreeGrafter"/>
</dbReference>
<dbReference type="SUPFAM" id="SSF52467">
    <property type="entry name" value="DHS-like NAD/FAD-binding domain"/>
    <property type="match status" value="1"/>
</dbReference>